<dbReference type="Proteomes" id="UP000326067">
    <property type="component" value="Unassembled WGS sequence"/>
</dbReference>
<dbReference type="AlphaFoldDB" id="A0A5E7K3D5"/>
<name>A0A5E7K3D5_PSEFL</name>
<accession>A0A5E7K3D5</accession>
<evidence type="ECO:0000313" key="1">
    <source>
        <dbReference type="EMBL" id="VVO95140.1"/>
    </source>
</evidence>
<reference evidence="1 2" key="1">
    <citation type="submission" date="2019-09" db="EMBL/GenBank/DDBJ databases">
        <authorList>
            <person name="Chandra G."/>
            <person name="Truman W A."/>
        </authorList>
    </citation>
    <scope>NUCLEOTIDE SEQUENCE [LARGE SCALE GENOMIC DNA]</scope>
    <source>
        <strain evidence="1">PS847</strain>
    </source>
</reference>
<sequence>MMCRFLLRFYLVAVSPTPRGAVTAAFSLVGTPVCAPAMALLDIVGMSEAYAELADLQSTVCF</sequence>
<gene>
    <name evidence="1" type="ORF">PS847_02525</name>
</gene>
<dbReference type="EMBL" id="CABVIC010000002">
    <property type="protein sequence ID" value="VVO95140.1"/>
    <property type="molecule type" value="Genomic_DNA"/>
</dbReference>
<organism evidence="1 2">
    <name type="scientific">Pseudomonas fluorescens</name>
    <dbReference type="NCBI Taxonomy" id="294"/>
    <lineage>
        <taxon>Bacteria</taxon>
        <taxon>Pseudomonadati</taxon>
        <taxon>Pseudomonadota</taxon>
        <taxon>Gammaproteobacteria</taxon>
        <taxon>Pseudomonadales</taxon>
        <taxon>Pseudomonadaceae</taxon>
        <taxon>Pseudomonas</taxon>
    </lineage>
</organism>
<evidence type="ECO:0000313" key="2">
    <source>
        <dbReference type="Proteomes" id="UP000326067"/>
    </source>
</evidence>
<protein>
    <submittedName>
        <fullName evidence="1">Uncharacterized protein</fullName>
    </submittedName>
</protein>
<proteinExistence type="predicted"/>